<sequence length="68" mass="7258">MPLVGRFAASLLRSAVRPGPAPRGFISGPPQHPLGTAETVVGMLAMFVTCLGPAAWVLSHLEDYKKRE</sequence>
<dbReference type="GO" id="GO:0006123">
    <property type="term" value="P:mitochondrial electron transport, cytochrome c to oxygen"/>
    <property type="evidence" value="ECO:0007669"/>
    <property type="project" value="InterPro"/>
</dbReference>
<keyword evidence="9 10" id="KW-0472">Membrane</keyword>
<dbReference type="EMBL" id="MCFN01001287">
    <property type="protein sequence ID" value="OXB53291.1"/>
    <property type="molecule type" value="Genomic_DNA"/>
</dbReference>
<comment type="similarity">
    <text evidence="3">Belongs to the cytochrome c oxidase VIII family.</text>
</comment>
<comment type="subcellular location">
    <subcellularLocation>
        <location evidence="1">Mitochondrion inner membrane</location>
        <topology evidence="1">Single-pass membrane protein</topology>
    </subcellularLocation>
</comment>
<keyword evidence="8" id="KW-0496">Mitochondrion</keyword>
<dbReference type="PANTHER" id="PTHR16717">
    <property type="entry name" value="CYTOCHROME C OXIDASE POLYPEPTIDE VIII"/>
    <property type="match status" value="1"/>
</dbReference>
<keyword evidence="6" id="KW-0809">Transit peptide</keyword>
<evidence type="ECO:0000256" key="4">
    <source>
        <dbReference type="ARBA" id="ARBA00022692"/>
    </source>
</evidence>
<dbReference type="Gene3D" id="4.10.81.10">
    <property type="entry name" value="Cytochrome c oxidase, subunit 8"/>
    <property type="match status" value="1"/>
</dbReference>
<comment type="caution">
    <text evidence="12">The sequence shown here is derived from an EMBL/GenBank/DDBJ whole genome shotgun (WGS) entry which is preliminary data.</text>
</comment>
<dbReference type="GO" id="GO:0005743">
    <property type="term" value="C:mitochondrial inner membrane"/>
    <property type="evidence" value="ECO:0007669"/>
    <property type="project" value="UniProtKB-SubCell"/>
</dbReference>
<dbReference type="GO" id="GO:0045277">
    <property type="term" value="C:respiratory chain complex IV"/>
    <property type="evidence" value="ECO:0007669"/>
    <property type="project" value="InterPro"/>
</dbReference>
<gene>
    <name evidence="11" type="ORF">ASZ78_009721</name>
    <name evidence="12" type="ORF">ASZ78_016841</name>
</gene>
<accession>A0A226MDG7</accession>
<comment type="pathway">
    <text evidence="2">Energy metabolism; oxidative phosphorylation.</text>
</comment>
<evidence type="ECO:0000313" key="11">
    <source>
        <dbReference type="EMBL" id="OXB52073.1"/>
    </source>
</evidence>
<dbReference type="PANTHER" id="PTHR16717:SF5">
    <property type="entry name" value="CYTOCHROME C OXIDASE SUBUNIT 8, ISOFORM A"/>
    <property type="match status" value="1"/>
</dbReference>
<dbReference type="UniPathway" id="UPA00705"/>
<keyword evidence="4 10" id="KW-0812">Transmembrane</keyword>
<evidence type="ECO:0000256" key="7">
    <source>
        <dbReference type="ARBA" id="ARBA00022989"/>
    </source>
</evidence>
<name>A0A226MDG7_CALSU</name>
<proteinExistence type="inferred from homology"/>
<evidence type="ECO:0000256" key="6">
    <source>
        <dbReference type="ARBA" id="ARBA00022946"/>
    </source>
</evidence>
<evidence type="ECO:0000256" key="8">
    <source>
        <dbReference type="ARBA" id="ARBA00023128"/>
    </source>
</evidence>
<dbReference type="InterPro" id="IPR003205">
    <property type="entry name" value="Cyt_c_oxidase_su8"/>
</dbReference>
<feature type="transmembrane region" description="Helical" evidence="10">
    <location>
        <begin position="39"/>
        <end position="58"/>
    </location>
</feature>
<dbReference type="AlphaFoldDB" id="A0A226MDG7"/>
<dbReference type="OrthoDB" id="9101831at2759"/>
<dbReference type="InterPro" id="IPR036548">
    <property type="entry name" value="Cyt_c_oxidase_su8_sf"/>
</dbReference>
<dbReference type="Pfam" id="PF02285">
    <property type="entry name" value="COX8"/>
    <property type="match status" value="1"/>
</dbReference>
<evidence type="ECO:0000256" key="10">
    <source>
        <dbReference type="SAM" id="Phobius"/>
    </source>
</evidence>
<evidence type="ECO:0000256" key="1">
    <source>
        <dbReference type="ARBA" id="ARBA00004434"/>
    </source>
</evidence>
<dbReference type="SUPFAM" id="SSF81431">
    <property type="entry name" value="Mitochondrial cytochrome c oxidase subunit VIIIb (aka IX)"/>
    <property type="match status" value="1"/>
</dbReference>
<evidence type="ECO:0008006" key="14">
    <source>
        <dbReference type="Google" id="ProtNLM"/>
    </source>
</evidence>
<dbReference type="EMBL" id="MCFN01005631">
    <property type="protein sequence ID" value="OXB52073.1"/>
    <property type="molecule type" value="Genomic_DNA"/>
</dbReference>
<dbReference type="Proteomes" id="UP000198323">
    <property type="component" value="Unassembled WGS sequence"/>
</dbReference>
<evidence type="ECO:0000313" key="12">
    <source>
        <dbReference type="EMBL" id="OXB53291.1"/>
    </source>
</evidence>
<evidence type="ECO:0000256" key="2">
    <source>
        <dbReference type="ARBA" id="ARBA00004673"/>
    </source>
</evidence>
<dbReference type="CDD" id="cd00930">
    <property type="entry name" value="Cyt_c_Oxidase_VIII"/>
    <property type="match status" value="1"/>
</dbReference>
<evidence type="ECO:0000256" key="3">
    <source>
        <dbReference type="ARBA" id="ARBA00010117"/>
    </source>
</evidence>
<protein>
    <recommendedName>
        <fullName evidence="14">COX8A oxidase</fullName>
    </recommendedName>
</protein>
<organism evidence="12 13">
    <name type="scientific">Callipepla squamata</name>
    <name type="common">Scaled quail</name>
    <dbReference type="NCBI Taxonomy" id="9009"/>
    <lineage>
        <taxon>Eukaryota</taxon>
        <taxon>Metazoa</taxon>
        <taxon>Chordata</taxon>
        <taxon>Craniata</taxon>
        <taxon>Vertebrata</taxon>
        <taxon>Euteleostomi</taxon>
        <taxon>Archelosauria</taxon>
        <taxon>Archosauria</taxon>
        <taxon>Dinosauria</taxon>
        <taxon>Saurischia</taxon>
        <taxon>Theropoda</taxon>
        <taxon>Coelurosauria</taxon>
        <taxon>Aves</taxon>
        <taxon>Neognathae</taxon>
        <taxon>Galloanserae</taxon>
        <taxon>Galliformes</taxon>
        <taxon>Odontophoridae</taxon>
        <taxon>Callipepla</taxon>
    </lineage>
</organism>
<keyword evidence="7 10" id="KW-1133">Transmembrane helix</keyword>
<evidence type="ECO:0000313" key="13">
    <source>
        <dbReference type="Proteomes" id="UP000198323"/>
    </source>
</evidence>
<evidence type="ECO:0000256" key="5">
    <source>
        <dbReference type="ARBA" id="ARBA00022792"/>
    </source>
</evidence>
<keyword evidence="5" id="KW-0999">Mitochondrion inner membrane</keyword>
<dbReference type="FunFam" id="4.10.81.10:FF:000001">
    <property type="entry name" value="Cytochrome c oxidase subunit 8B, mitochondrial"/>
    <property type="match status" value="1"/>
</dbReference>
<keyword evidence="13" id="KW-1185">Reference proteome</keyword>
<evidence type="ECO:0000256" key="9">
    <source>
        <dbReference type="ARBA" id="ARBA00023136"/>
    </source>
</evidence>
<reference evidence="12 13" key="1">
    <citation type="submission" date="2016-07" db="EMBL/GenBank/DDBJ databases">
        <title>Disparate Historic Effective Population Sizes Predicted by Modern Levels of Genome Diversity for the Scaled Quail (Callipepla squamata) and the Northern Bobwhite (Colinus virginianus): Inferences from First and Second Generation Draft Genome Assemblies for Sympatric New World Quail.</title>
        <authorList>
            <person name="Oldeschulte D.L."/>
            <person name="Halley Y.A."/>
            <person name="Bhattarai E.K."/>
            <person name="Brashear W.A."/>
            <person name="Hill J."/>
            <person name="Metz R.P."/>
            <person name="Johnson C.D."/>
            <person name="Rollins D."/>
            <person name="Peterson M.J."/>
            <person name="Bickhart D.M."/>
            <person name="Decker J.E."/>
            <person name="Seabury C.M."/>
        </authorList>
    </citation>
    <scope>NUCLEOTIDE SEQUENCE [LARGE SCALE GENOMIC DNA]</scope>
    <source>
        <strain evidence="12 13">Texas</strain>
        <tissue evidence="12">Leg muscle</tissue>
    </source>
</reference>